<name>A0A235B6M2_9BACL</name>
<proteinExistence type="predicted"/>
<keyword evidence="4" id="KW-1185">Reference proteome</keyword>
<evidence type="ECO:0000313" key="3">
    <source>
        <dbReference type="EMBL" id="OYD07255.1"/>
    </source>
</evidence>
<dbReference type="Proteomes" id="UP000215459">
    <property type="component" value="Unassembled WGS sequence"/>
</dbReference>
<gene>
    <name evidence="3" type="primary">yunB</name>
    <name evidence="3" type="ORF">CHM34_12805</name>
</gene>
<feature type="region of interest" description="Disordered" evidence="1">
    <location>
        <begin position="291"/>
        <end position="314"/>
    </location>
</feature>
<evidence type="ECO:0000313" key="4">
    <source>
        <dbReference type="Proteomes" id="UP000215459"/>
    </source>
</evidence>
<dbReference type="InterPro" id="IPR014197">
    <property type="entry name" value="Sporulation_prot_YunB"/>
</dbReference>
<reference evidence="3 4" key="1">
    <citation type="submission" date="2017-07" db="EMBL/GenBank/DDBJ databases">
        <title>The genome sequence of Paludifilum halophilum highlights mechanisms for microbial adaptation to high salt environemnts.</title>
        <authorList>
            <person name="Belbahri L."/>
        </authorList>
    </citation>
    <scope>NUCLEOTIDE SEQUENCE [LARGE SCALE GENOMIC DNA]</scope>
    <source>
        <strain evidence="3 4">DSM 102817</strain>
    </source>
</reference>
<dbReference type="AlphaFoldDB" id="A0A235B6M2"/>
<dbReference type="Pfam" id="PF09560">
    <property type="entry name" value="Spore_YunB"/>
    <property type="match status" value="1"/>
</dbReference>
<keyword evidence="2" id="KW-1133">Transmembrane helix</keyword>
<evidence type="ECO:0000256" key="2">
    <source>
        <dbReference type="SAM" id="Phobius"/>
    </source>
</evidence>
<feature type="transmembrane region" description="Helical" evidence="2">
    <location>
        <begin position="89"/>
        <end position="107"/>
    </location>
</feature>
<organism evidence="3 4">
    <name type="scientific">Paludifilum halophilum</name>
    <dbReference type="NCBI Taxonomy" id="1642702"/>
    <lineage>
        <taxon>Bacteria</taxon>
        <taxon>Bacillati</taxon>
        <taxon>Bacillota</taxon>
        <taxon>Bacilli</taxon>
        <taxon>Bacillales</taxon>
        <taxon>Thermoactinomycetaceae</taxon>
        <taxon>Paludifilum</taxon>
    </lineage>
</organism>
<accession>A0A235B6M2</accession>
<sequence length="314" mass="35204">MDGNHLQYHSSLLFCFLLFRSLVIYHIFGGSGWGSTLRFVVLTSQRHSVWNPTLPNRGLFHHAFRAKSQSDEVKGMLRRNRLRGPRKKSYWIILLVTAIISGMVYMLDYQAETVLLKLAKAKVKNISQEAVSTAIGETKTTLGSDLDQLMTLKKVQDGTTEYVDVDPGVQAKLYETASQKIESELRKLEQQDNGIPLGAVFQSSLLSDVGPNVPLQIWPKGSTKIEIVQSMEEKGINMVAVTLYLHVTNEMEILIPANHSDEIKLDYKYPIDSTTLKGDVPDNYYYYNNQGKGKDGTMEGPIPVVPAPESKQNP</sequence>
<keyword evidence="2" id="KW-0472">Membrane</keyword>
<dbReference type="NCBIfam" id="TIGR02832">
    <property type="entry name" value="spo_yunB"/>
    <property type="match status" value="1"/>
</dbReference>
<evidence type="ECO:0000256" key="1">
    <source>
        <dbReference type="SAM" id="MobiDB-lite"/>
    </source>
</evidence>
<comment type="caution">
    <text evidence="3">The sequence shown here is derived from an EMBL/GenBank/DDBJ whole genome shotgun (WGS) entry which is preliminary data.</text>
</comment>
<keyword evidence="2" id="KW-0812">Transmembrane</keyword>
<protein>
    <submittedName>
        <fullName evidence="3">Sporulation protein YunB</fullName>
    </submittedName>
</protein>
<dbReference type="EMBL" id="NOWF01000007">
    <property type="protein sequence ID" value="OYD07255.1"/>
    <property type="molecule type" value="Genomic_DNA"/>
</dbReference>
<feature type="transmembrane region" description="Helical" evidence="2">
    <location>
        <begin position="6"/>
        <end position="28"/>
    </location>
</feature>